<feature type="domain" description="G-protein coupled receptors family 1 profile" evidence="7">
    <location>
        <begin position="1"/>
        <end position="191"/>
    </location>
</feature>
<sequence length="398" mass="44682">MIVIMAMERVTSLVTAWRERATAKHFCLLLLALTAVAFAFSIPLAVPAFPVQVFHYRFLCGIGNQSPLAYNIVEILVYFGTLIFLLICFGFILKKGNEPRSLPVKPQDYERFIMETRAIQESLILGKLVMFVTMAYVILQGPFIVMTFIVQIANSWEISPLEEEEYAVPQDADTLITWLRFFFPLVMPLIILACCQDIWTKVTNLVCCRRSTMGTTGSWASQGAGRPKSSTPIVPNNVLTLVATSEGLQLRLPENNYQRPPPNMPMEVVSQPQRIIGSRAMLPENQQEPPSPMLHQQQLHSEPPRPMIDDYQPLEEAKKSNMYGKAENVVIKATSTQQMTAVCGSSTIHSKQKKTTKTTVKKNSVVEKEVKPKGKVASKKKQNTKAAGQKDPPPRWRS</sequence>
<reference evidence="9" key="2">
    <citation type="submission" date="2020-10" db="UniProtKB">
        <authorList>
            <consortium name="WormBaseParasite"/>
        </authorList>
    </citation>
    <scope>IDENTIFICATION</scope>
</reference>
<comment type="subcellular location">
    <subcellularLocation>
        <location evidence="1">Membrane</location>
    </subcellularLocation>
</comment>
<keyword evidence="8" id="KW-1185">Reference proteome</keyword>
<evidence type="ECO:0000256" key="4">
    <source>
        <dbReference type="ARBA" id="ARBA00023136"/>
    </source>
</evidence>
<keyword evidence="3 6" id="KW-1133">Transmembrane helix</keyword>
<dbReference type="WBParaSite" id="Pan_g22199.t1">
    <property type="protein sequence ID" value="Pan_g22199.t1"/>
    <property type="gene ID" value="Pan_g22199"/>
</dbReference>
<evidence type="ECO:0000256" key="5">
    <source>
        <dbReference type="SAM" id="MobiDB-lite"/>
    </source>
</evidence>
<evidence type="ECO:0000256" key="1">
    <source>
        <dbReference type="ARBA" id="ARBA00004370"/>
    </source>
</evidence>
<dbReference type="AlphaFoldDB" id="A0A7E4VKG3"/>
<dbReference type="PROSITE" id="PS50262">
    <property type="entry name" value="G_PROTEIN_RECEP_F1_2"/>
    <property type="match status" value="1"/>
</dbReference>
<name>A0A7E4VKG3_PANRE</name>
<dbReference type="InterPro" id="IPR017452">
    <property type="entry name" value="GPCR_Rhodpsn_7TM"/>
</dbReference>
<proteinExistence type="predicted"/>
<dbReference type="GO" id="GO:0016020">
    <property type="term" value="C:membrane"/>
    <property type="evidence" value="ECO:0007669"/>
    <property type="project" value="UniProtKB-SubCell"/>
</dbReference>
<dbReference type="Gene3D" id="1.20.1070.10">
    <property type="entry name" value="Rhodopsin 7-helix transmembrane proteins"/>
    <property type="match status" value="1"/>
</dbReference>
<feature type="compositionally biased region" description="Basic residues" evidence="5">
    <location>
        <begin position="350"/>
        <end position="360"/>
    </location>
</feature>
<protein>
    <submittedName>
        <fullName evidence="9">G_PROTEIN_RECEP_F1_2 domain-containing protein</fullName>
    </submittedName>
</protein>
<evidence type="ECO:0000256" key="3">
    <source>
        <dbReference type="ARBA" id="ARBA00022989"/>
    </source>
</evidence>
<dbReference type="Proteomes" id="UP000492821">
    <property type="component" value="Unassembled WGS sequence"/>
</dbReference>
<evidence type="ECO:0000313" key="8">
    <source>
        <dbReference type="Proteomes" id="UP000492821"/>
    </source>
</evidence>
<keyword evidence="4 6" id="KW-0472">Membrane</keyword>
<evidence type="ECO:0000259" key="7">
    <source>
        <dbReference type="PROSITE" id="PS50262"/>
    </source>
</evidence>
<feature type="region of interest" description="Disordered" evidence="5">
    <location>
        <begin position="343"/>
        <end position="398"/>
    </location>
</feature>
<organism evidence="8 9">
    <name type="scientific">Panagrellus redivivus</name>
    <name type="common">Microworm</name>
    <dbReference type="NCBI Taxonomy" id="6233"/>
    <lineage>
        <taxon>Eukaryota</taxon>
        <taxon>Metazoa</taxon>
        <taxon>Ecdysozoa</taxon>
        <taxon>Nematoda</taxon>
        <taxon>Chromadorea</taxon>
        <taxon>Rhabditida</taxon>
        <taxon>Tylenchina</taxon>
        <taxon>Panagrolaimomorpha</taxon>
        <taxon>Panagrolaimoidea</taxon>
        <taxon>Panagrolaimidae</taxon>
        <taxon>Panagrellus</taxon>
    </lineage>
</organism>
<feature type="transmembrane region" description="Helical" evidence="6">
    <location>
        <begin position="72"/>
        <end position="93"/>
    </location>
</feature>
<evidence type="ECO:0000313" key="9">
    <source>
        <dbReference type="WBParaSite" id="Pan_g22199.t1"/>
    </source>
</evidence>
<evidence type="ECO:0000256" key="6">
    <source>
        <dbReference type="SAM" id="Phobius"/>
    </source>
</evidence>
<feature type="transmembrane region" description="Helical" evidence="6">
    <location>
        <begin position="175"/>
        <end position="195"/>
    </location>
</feature>
<keyword evidence="2 6" id="KW-0812">Transmembrane</keyword>
<dbReference type="SUPFAM" id="SSF81321">
    <property type="entry name" value="Family A G protein-coupled receptor-like"/>
    <property type="match status" value="1"/>
</dbReference>
<feature type="compositionally biased region" description="Basic residues" evidence="5">
    <location>
        <begin position="373"/>
        <end position="383"/>
    </location>
</feature>
<accession>A0A7E4VKG3</accession>
<reference evidence="8" key="1">
    <citation type="journal article" date="2013" name="Genetics">
        <title>The draft genome and transcriptome of Panagrellus redivivus are shaped by the harsh demands of a free-living lifestyle.</title>
        <authorList>
            <person name="Srinivasan J."/>
            <person name="Dillman A.R."/>
            <person name="Macchietto M.G."/>
            <person name="Heikkinen L."/>
            <person name="Lakso M."/>
            <person name="Fracchia K.M."/>
            <person name="Antoshechkin I."/>
            <person name="Mortazavi A."/>
            <person name="Wong G."/>
            <person name="Sternberg P.W."/>
        </authorList>
    </citation>
    <scope>NUCLEOTIDE SEQUENCE [LARGE SCALE GENOMIC DNA]</scope>
    <source>
        <strain evidence="8">MT8872</strain>
    </source>
</reference>
<evidence type="ECO:0000256" key="2">
    <source>
        <dbReference type="ARBA" id="ARBA00022692"/>
    </source>
</evidence>
<feature type="region of interest" description="Disordered" evidence="5">
    <location>
        <begin position="283"/>
        <end position="303"/>
    </location>
</feature>
<feature type="compositionally biased region" description="Polar residues" evidence="5">
    <location>
        <begin position="284"/>
        <end position="300"/>
    </location>
</feature>
<feature type="transmembrane region" description="Helical" evidence="6">
    <location>
        <begin position="128"/>
        <end position="153"/>
    </location>
</feature>